<sequence length="287" mass="32032">MERLPYIDEHAITIDANREDTWSALLRVMCRDPHDPSTVPVGFALDEARQPARFALKGRHWFAVYRWVFELDALEAPARTRLRAATWADFPGLRGKAYRALVIGTGGHRIVVRRTLKRVAAAVLDERAQTGEGAADYVDVFEVPIAAGDARTAEQSFRDGLGDTPGAGGKLVLWIHRNVLRLRLGPPRSAGHLIGWPIVRSDPDELVLAARGPLMRGELTLRRQDGRRAVLTTRLHYRHRVAARAVWALICPLHRVVAPRLMARSARRGRTGSSQITITKPSLPQRV</sequence>
<dbReference type="OrthoDB" id="164904at2"/>
<evidence type="ECO:0000313" key="2">
    <source>
        <dbReference type="EMBL" id="ORA09433.1"/>
    </source>
</evidence>
<comment type="caution">
    <text evidence="2">The sequence shown here is derived from an EMBL/GenBank/DDBJ whole genome shotgun (WGS) entry which is preliminary data.</text>
</comment>
<dbReference type="EMBL" id="MVHG01000077">
    <property type="protein sequence ID" value="ORA09433.1"/>
    <property type="molecule type" value="Genomic_DNA"/>
</dbReference>
<gene>
    <name evidence="2" type="ORF">BST14_22070</name>
</gene>
<reference evidence="2 3" key="1">
    <citation type="submission" date="2016-12" db="EMBL/GenBank/DDBJ databases">
        <title>The new phylogeny of genus Mycobacterium.</title>
        <authorList>
            <person name="Tortoli E."/>
            <person name="Trovato A."/>
            <person name="Cirillo D.M."/>
        </authorList>
    </citation>
    <scope>NUCLEOTIDE SEQUENCE [LARGE SCALE GENOMIC DNA]</scope>
    <source>
        <strain evidence="2 3">DSM 45069</strain>
    </source>
</reference>
<dbReference type="AlphaFoldDB" id="A0A1W9Z8P5"/>
<proteinExistence type="predicted"/>
<name>A0A1W9Z8P5_MYCAI</name>
<protein>
    <recommendedName>
        <fullName evidence="4">DUF2867 domain-containing protein</fullName>
    </recommendedName>
</protein>
<feature type="compositionally biased region" description="Polar residues" evidence="1">
    <location>
        <begin position="275"/>
        <end position="287"/>
    </location>
</feature>
<accession>A0A1W9Z8P5</accession>
<dbReference type="InterPro" id="IPR021295">
    <property type="entry name" value="DUF2867"/>
</dbReference>
<dbReference type="Proteomes" id="UP000192707">
    <property type="component" value="Unassembled WGS sequence"/>
</dbReference>
<dbReference type="Pfam" id="PF11066">
    <property type="entry name" value="DUF2867"/>
    <property type="match status" value="1"/>
</dbReference>
<dbReference type="RefSeq" id="WP_083066480.1">
    <property type="nucleotide sequence ID" value="NZ_MVHG01000077.1"/>
</dbReference>
<evidence type="ECO:0000256" key="1">
    <source>
        <dbReference type="SAM" id="MobiDB-lite"/>
    </source>
</evidence>
<evidence type="ECO:0000313" key="3">
    <source>
        <dbReference type="Proteomes" id="UP000192707"/>
    </source>
</evidence>
<evidence type="ECO:0008006" key="4">
    <source>
        <dbReference type="Google" id="ProtNLM"/>
    </source>
</evidence>
<keyword evidence="3" id="KW-1185">Reference proteome</keyword>
<organism evidence="2 3">
    <name type="scientific">Mycobacterium arosiense ATCC BAA-1401 = DSM 45069</name>
    <dbReference type="NCBI Taxonomy" id="1265311"/>
    <lineage>
        <taxon>Bacteria</taxon>
        <taxon>Bacillati</taxon>
        <taxon>Actinomycetota</taxon>
        <taxon>Actinomycetes</taxon>
        <taxon>Mycobacteriales</taxon>
        <taxon>Mycobacteriaceae</taxon>
        <taxon>Mycobacterium</taxon>
        <taxon>Mycobacterium avium complex (MAC)</taxon>
    </lineage>
</organism>
<feature type="region of interest" description="Disordered" evidence="1">
    <location>
        <begin position="268"/>
        <end position="287"/>
    </location>
</feature>